<gene>
    <name evidence="8" type="primary">queE</name>
    <name evidence="10" type="ORF">J4709_28885</name>
</gene>
<feature type="binding site" evidence="8">
    <location>
        <position position="41"/>
    </location>
    <ligand>
        <name>substrate</name>
    </ligand>
</feature>
<comment type="subunit">
    <text evidence="8">Homodimer.</text>
</comment>
<dbReference type="InterPro" id="IPR024924">
    <property type="entry name" value="7-CO-7-deazaguanine_synth-like"/>
</dbReference>
<dbReference type="PANTHER" id="PTHR42836">
    <property type="entry name" value="7-CARBOXY-7-DEAZAGUANINE SYNTHASE"/>
    <property type="match status" value="1"/>
</dbReference>
<comment type="similarity">
    <text evidence="8">Belongs to the radical SAM superfamily. 7-carboxy-7-deazaguanine synthase family.</text>
</comment>
<proteinExistence type="inferred from homology"/>
<feature type="binding site" evidence="8">
    <location>
        <position position="54"/>
    </location>
    <ligand>
        <name>Mg(2+)</name>
        <dbReference type="ChEBI" id="CHEBI:18420"/>
    </ligand>
</feature>
<feature type="binding site" evidence="8">
    <location>
        <begin position="51"/>
        <end position="53"/>
    </location>
    <ligand>
        <name>S-adenosyl-L-methionine</name>
        <dbReference type="ChEBI" id="CHEBI:59789"/>
    </ligand>
</feature>
<comment type="cofactor">
    <cofactor evidence="8">
        <name>Mg(2+)</name>
        <dbReference type="ChEBI" id="CHEBI:18420"/>
    </cofactor>
</comment>
<dbReference type="Pfam" id="PF04055">
    <property type="entry name" value="Radical_SAM"/>
    <property type="match status" value="1"/>
</dbReference>
<organism evidence="10 11">
    <name type="scientific">Actinomadura violacea</name>
    <dbReference type="NCBI Taxonomy" id="2819934"/>
    <lineage>
        <taxon>Bacteria</taxon>
        <taxon>Bacillati</taxon>
        <taxon>Actinomycetota</taxon>
        <taxon>Actinomycetes</taxon>
        <taxon>Streptosporangiales</taxon>
        <taxon>Thermomonosporaceae</taxon>
        <taxon>Actinomadura</taxon>
    </lineage>
</organism>
<dbReference type="PROSITE" id="PS51918">
    <property type="entry name" value="RADICAL_SAM"/>
    <property type="match status" value="1"/>
</dbReference>
<keyword evidence="6 8" id="KW-0411">Iron-sulfur</keyword>
<dbReference type="PIRSF" id="PIRSF000370">
    <property type="entry name" value="QueE"/>
    <property type="match status" value="1"/>
</dbReference>
<feature type="binding site" evidence="8">
    <location>
        <position position="92"/>
    </location>
    <ligand>
        <name>substrate</name>
    </ligand>
</feature>
<evidence type="ECO:0000259" key="9">
    <source>
        <dbReference type="PROSITE" id="PS51918"/>
    </source>
</evidence>
<keyword evidence="11" id="KW-1185">Reference proteome</keyword>
<keyword evidence="8" id="KW-0671">Queuosine biosynthesis</keyword>
<keyword evidence="1 8" id="KW-0004">4Fe-4S</keyword>
<comment type="caution">
    <text evidence="8">Lacks conserved residue(s) required for the propagation of feature annotation.</text>
</comment>
<dbReference type="SFLD" id="SFLDS00029">
    <property type="entry name" value="Radical_SAM"/>
    <property type="match status" value="1"/>
</dbReference>
<dbReference type="CDD" id="cd01335">
    <property type="entry name" value="Radical_SAM"/>
    <property type="match status" value="1"/>
</dbReference>
<comment type="function">
    <text evidence="8">Catalyzes the complex heterocyclic radical-mediated conversion of 6-carboxy-5,6,7,8-tetrahydropterin (CPH4) to 7-carboxy-7-deazaguanine (CDG), a step common to the biosynthetic pathways of all 7-deazapurine-containing compounds.</text>
</comment>
<evidence type="ECO:0000313" key="11">
    <source>
        <dbReference type="Proteomes" id="UP000680206"/>
    </source>
</evidence>
<keyword evidence="3 8" id="KW-0479">Metal-binding</keyword>
<dbReference type="HAMAP" id="MF_00917">
    <property type="entry name" value="QueE"/>
    <property type="match status" value="1"/>
</dbReference>
<dbReference type="Proteomes" id="UP000680206">
    <property type="component" value="Unassembled WGS sequence"/>
</dbReference>
<feature type="binding site" evidence="8">
    <location>
        <begin position="143"/>
        <end position="145"/>
    </location>
    <ligand>
        <name>S-adenosyl-L-methionine</name>
        <dbReference type="ChEBI" id="CHEBI:59789"/>
    </ligand>
</feature>
<dbReference type="Gene3D" id="3.20.20.70">
    <property type="entry name" value="Aldolase class I"/>
    <property type="match status" value="1"/>
</dbReference>
<evidence type="ECO:0000313" key="10">
    <source>
        <dbReference type="EMBL" id="MBO2461590.1"/>
    </source>
</evidence>
<dbReference type="EC" id="4.3.99.3" evidence="8"/>
<reference evidence="10 11" key="1">
    <citation type="submission" date="2021-03" db="EMBL/GenBank/DDBJ databases">
        <title>Actinomadura violae sp. nov., isolated from lichen in Thailand.</title>
        <authorList>
            <person name="Kanchanasin P."/>
            <person name="Saeng-In P."/>
            <person name="Phongsopitanun W."/>
            <person name="Yuki M."/>
            <person name="Kudo T."/>
            <person name="Ohkuma M."/>
            <person name="Tanasupawat S."/>
        </authorList>
    </citation>
    <scope>NUCLEOTIDE SEQUENCE [LARGE SCALE GENOMIC DNA]</scope>
    <source>
        <strain evidence="10 11">LCR2-06</strain>
    </source>
</reference>
<keyword evidence="7 8" id="KW-0456">Lyase</keyword>
<feature type="binding site" evidence="8">
    <location>
        <position position="94"/>
    </location>
    <ligand>
        <name>S-adenosyl-L-methionine</name>
        <dbReference type="ChEBI" id="CHEBI:59789"/>
    </ligand>
</feature>
<dbReference type="EMBL" id="JAGEPF010000018">
    <property type="protein sequence ID" value="MBO2461590.1"/>
    <property type="molecule type" value="Genomic_DNA"/>
</dbReference>
<feature type="binding site" evidence="8">
    <location>
        <begin position="26"/>
        <end position="28"/>
    </location>
    <ligand>
        <name>substrate</name>
    </ligand>
</feature>
<dbReference type="InterPro" id="IPR058240">
    <property type="entry name" value="rSAM_sf"/>
</dbReference>
<feature type="binding site" evidence="8">
    <location>
        <position position="52"/>
    </location>
    <ligand>
        <name>[4Fe-4S] cluster</name>
        <dbReference type="ChEBI" id="CHEBI:49883"/>
        <note>4Fe-4S-S-AdoMet</note>
    </ligand>
</feature>
<name>A0ABS3RZZ7_9ACTN</name>
<keyword evidence="2 8" id="KW-0949">S-adenosyl-L-methionine</keyword>
<comment type="cofactor">
    <cofactor evidence="8">
        <name>[4Fe-4S] cluster</name>
        <dbReference type="ChEBI" id="CHEBI:49883"/>
    </cofactor>
    <text evidence="8">Binds 1 [4Fe-4S] cluster. The cluster is coordinated with 3 cysteines and an exchangeable S-adenosyl-L-methionine.</text>
</comment>
<feature type="binding site" evidence="8">
    <location>
        <position position="45"/>
    </location>
    <ligand>
        <name>[4Fe-4S] cluster</name>
        <dbReference type="ChEBI" id="CHEBI:49883"/>
        <note>4Fe-4S-S-AdoMet</note>
    </ligand>
</feature>
<feature type="domain" description="Radical SAM core" evidence="9">
    <location>
        <begin position="32"/>
        <end position="241"/>
    </location>
</feature>
<comment type="caution">
    <text evidence="10">The sequence shown here is derived from an EMBL/GenBank/DDBJ whole genome shotgun (WGS) entry which is preliminary data.</text>
</comment>
<comment type="cofactor">
    <cofactor evidence="8">
        <name>S-adenosyl-L-methionine</name>
        <dbReference type="ChEBI" id="CHEBI:59789"/>
    </cofactor>
    <text evidence="8">Binds 1 S-adenosyl-L-methionine per subunit.</text>
</comment>
<evidence type="ECO:0000256" key="3">
    <source>
        <dbReference type="ARBA" id="ARBA00022723"/>
    </source>
</evidence>
<comment type="catalytic activity">
    <reaction evidence="8">
        <text>6-carboxy-5,6,7,8-tetrahydropterin + H(+) = 7-carboxy-7-carbaguanine + NH4(+)</text>
        <dbReference type="Rhea" id="RHEA:27974"/>
        <dbReference type="ChEBI" id="CHEBI:15378"/>
        <dbReference type="ChEBI" id="CHEBI:28938"/>
        <dbReference type="ChEBI" id="CHEBI:61032"/>
        <dbReference type="ChEBI" id="CHEBI:61036"/>
        <dbReference type="EC" id="4.3.99.3"/>
    </reaction>
</comment>
<dbReference type="SUPFAM" id="SSF102114">
    <property type="entry name" value="Radical SAM enzymes"/>
    <property type="match status" value="1"/>
</dbReference>
<evidence type="ECO:0000256" key="5">
    <source>
        <dbReference type="ARBA" id="ARBA00023004"/>
    </source>
</evidence>
<accession>A0ABS3RZZ7</accession>
<dbReference type="PANTHER" id="PTHR42836:SF1">
    <property type="entry name" value="7-CARBOXY-7-DEAZAGUANINE SYNTHASE"/>
    <property type="match status" value="1"/>
</dbReference>
<keyword evidence="4 8" id="KW-0460">Magnesium</keyword>
<evidence type="ECO:0000256" key="2">
    <source>
        <dbReference type="ARBA" id="ARBA00022691"/>
    </source>
</evidence>
<dbReference type="InterPro" id="IPR013785">
    <property type="entry name" value="Aldolase_TIM"/>
</dbReference>
<keyword evidence="5 8" id="KW-0408">Iron</keyword>
<sequence length="245" mass="26282">MGGAVTAPAVATGETLVLAEWFGPTFQGEGPSAGTPASFVRTGGCNLGCVFCDTPYTWDGRRHDLRAELRRTPVADVVADVLAHDTPLIVITGGEPLLHQGQPGWDRLLNALSYHGRRIEVETNGTIVPSSLTSHRVAQFNCSPKLANSGEPTARRVVPAALAALAATNKAVFKFVAATPGDVDEAAAIVAAHRLPRDRVWIMPEGTSPATVLEASRAIADRVVAHRFRLTTRLHTLIWSDERRR</sequence>
<dbReference type="InterPro" id="IPR007197">
    <property type="entry name" value="rSAM"/>
</dbReference>
<evidence type="ECO:0000256" key="7">
    <source>
        <dbReference type="ARBA" id="ARBA00023239"/>
    </source>
</evidence>
<evidence type="ECO:0000256" key="1">
    <source>
        <dbReference type="ARBA" id="ARBA00022485"/>
    </source>
</evidence>
<evidence type="ECO:0000256" key="8">
    <source>
        <dbReference type="HAMAP-Rule" id="MF_00917"/>
    </source>
</evidence>
<evidence type="ECO:0000256" key="4">
    <source>
        <dbReference type="ARBA" id="ARBA00022842"/>
    </source>
</evidence>
<comment type="pathway">
    <text evidence="8">Purine metabolism; 7-cyano-7-deazaguanine biosynthesis.</text>
</comment>
<evidence type="ECO:0000256" key="6">
    <source>
        <dbReference type="ARBA" id="ARBA00023014"/>
    </source>
</evidence>
<protein>
    <recommendedName>
        <fullName evidence="8">7-carboxy-7-deazaguanine synthase</fullName>
        <shortName evidence="8">CDG synthase</shortName>
        <ecNumber evidence="8">4.3.99.3</ecNumber>
    </recommendedName>
    <alternativeName>
        <fullName evidence="8">Queuosine biosynthesis protein QueE</fullName>
    </alternativeName>
</protein>
<feature type="binding site" evidence="8">
    <location>
        <position position="49"/>
    </location>
    <ligand>
        <name>[4Fe-4S] cluster</name>
        <dbReference type="ChEBI" id="CHEBI:49883"/>
        <note>4Fe-4S-S-AdoMet</note>
    </ligand>
</feature>